<feature type="transmembrane region" description="Helical" evidence="7">
    <location>
        <begin position="142"/>
        <end position="162"/>
    </location>
</feature>
<sequence>MPSLESRQVAVIVSFAILNALALIAVVATVNGGVGIPLTQAIASGLSIMSVLKVNMLLSKTIRAMWLTNTPHVACFRLAILDLYILTFPVQTFCIAAYVLEGIIVLYLIGSIATTLRLCRPLAYYWNPSLEGSCGNAVTAELAAAVINMILDIIAVILPVPVTWKLQMATEKKVAVTATFGLGLVISVINLVRLIKVLDCTLDEDLTYCTADSAILTVAEMAVGIIVACAPTFGPVICPSRRRRFVEQEQGLSCSRHASGGRWPLKRSRQNSTDSSPSTAEHHPYRQFISVHYDASLEMQSQNSRTGLVQNIHQNKHPSEEFMPADVEQA</sequence>
<feature type="transmembrane region" description="Helical" evidence="7">
    <location>
        <begin position="36"/>
        <end position="58"/>
    </location>
</feature>
<feature type="transmembrane region" description="Helical" evidence="7">
    <location>
        <begin position="215"/>
        <end position="238"/>
    </location>
</feature>
<evidence type="ECO:0000256" key="5">
    <source>
        <dbReference type="ARBA" id="ARBA00038359"/>
    </source>
</evidence>
<evidence type="ECO:0000256" key="3">
    <source>
        <dbReference type="ARBA" id="ARBA00022989"/>
    </source>
</evidence>
<dbReference type="VEuPathDB" id="FungiDB:An04g02930"/>
<dbReference type="VEuPathDB" id="FungiDB:ATCC64974_86910"/>
<dbReference type="GO" id="GO:0016020">
    <property type="term" value="C:membrane"/>
    <property type="evidence" value="ECO:0007669"/>
    <property type="project" value="UniProtKB-SubCell"/>
</dbReference>
<organism evidence="9 10">
    <name type="scientific">Aspergillus niger</name>
    <dbReference type="NCBI Taxonomy" id="5061"/>
    <lineage>
        <taxon>Eukaryota</taxon>
        <taxon>Fungi</taxon>
        <taxon>Dikarya</taxon>
        <taxon>Ascomycota</taxon>
        <taxon>Pezizomycotina</taxon>
        <taxon>Eurotiomycetes</taxon>
        <taxon>Eurotiomycetidae</taxon>
        <taxon>Eurotiales</taxon>
        <taxon>Aspergillaceae</taxon>
        <taxon>Aspergillus</taxon>
        <taxon>Aspergillus subgen. Circumdati</taxon>
    </lineage>
</organism>
<dbReference type="OrthoDB" id="10017208at2759"/>
<feature type="transmembrane region" description="Helical" evidence="7">
    <location>
        <begin position="9"/>
        <end position="30"/>
    </location>
</feature>
<comment type="similarity">
    <text evidence="5">Belongs to the SAT4 family.</text>
</comment>
<evidence type="ECO:0000256" key="1">
    <source>
        <dbReference type="ARBA" id="ARBA00004141"/>
    </source>
</evidence>
<evidence type="ECO:0000256" key="6">
    <source>
        <dbReference type="SAM" id="MobiDB-lite"/>
    </source>
</evidence>
<feature type="region of interest" description="Disordered" evidence="6">
    <location>
        <begin position="255"/>
        <end position="281"/>
    </location>
</feature>
<dbReference type="Proteomes" id="UP000068243">
    <property type="component" value="Unassembled WGS sequence"/>
</dbReference>
<dbReference type="PANTHER" id="PTHR33048">
    <property type="entry name" value="PTH11-LIKE INTEGRAL MEMBRANE PROTEIN (AFU_ORTHOLOGUE AFUA_5G11245)"/>
    <property type="match status" value="1"/>
</dbReference>
<dbReference type="InterPro" id="IPR052337">
    <property type="entry name" value="SAT4-like"/>
</dbReference>
<comment type="subcellular location">
    <subcellularLocation>
        <location evidence="1">Membrane</location>
        <topology evidence="1">Multi-pass membrane protein</topology>
    </subcellularLocation>
</comment>
<keyword evidence="4 7" id="KW-0472">Membrane</keyword>
<accession>A0A117E504</accession>
<dbReference type="InterPro" id="IPR049326">
    <property type="entry name" value="Rhodopsin_dom_fungi"/>
</dbReference>
<comment type="caution">
    <text evidence="9">The sequence shown here is derived from an EMBL/GenBank/DDBJ whole genome shotgun (WGS) entry which is preliminary data.</text>
</comment>
<keyword evidence="3 7" id="KW-1133">Transmembrane helix</keyword>
<evidence type="ECO:0000256" key="4">
    <source>
        <dbReference type="ARBA" id="ARBA00023136"/>
    </source>
</evidence>
<feature type="transmembrane region" description="Helical" evidence="7">
    <location>
        <begin position="79"/>
        <end position="109"/>
    </location>
</feature>
<dbReference type="OMA" id="ACAPTFG"/>
<protein>
    <recommendedName>
        <fullName evidence="8">Rhodopsin domain-containing protein</fullName>
    </recommendedName>
</protein>
<dbReference type="PANTHER" id="PTHR33048:SF57">
    <property type="entry name" value="INTEGRAL MEMBRANE PROTEIN-RELATED"/>
    <property type="match status" value="1"/>
</dbReference>
<proteinExistence type="inferred from homology"/>
<evidence type="ECO:0000313" key="9">
    <source>
        <dbReference type="EMBL" id="GAQ47527.1"/>
    </source>
</evidence>
<name>A0A117E504_ASPNG</name>
<evidence type="ECO:0000313" key="10">
    <source>
        <dbReference type="Proteomes" id="UP000068243"/>
    </source>
</evidence>
<reference evidence="10" key="1">
    <citation type="journal article" date="2016" name="Genome Announc.">
        <title>Draft genome sequence of Aspergillus niger strain An76.</title>
        <authorList>
            <person name="Gong W."/>
            <person name="Cheng Z."/>
            <person name="Zhang H."/>
            <person name="Liu L."/>
            <person name="Gao P."/>
            <person name="Wang L."/>
        </authorList>
    </citation>
    <scope>NUCLEOTIDE SEQUENCE [LARGE SCALE GENOMIC DNA]</scope>
    <source>
        <strain evidence="10">An76</strain>
    </source>
</reference>
<evidence type="ECO:0000256" key="2">
    <source>
        <dbReference type="ARBA" id="ARBA00022692"/>
    </source>
</evidence>
<feature type="transmembrane region" description="Helical" evidence="7">
    <location>
        <begin position="174"/>
        <end position="195"/>
    </location>
</feature>
<feature type="compositionally biased region" description="Polar residues" evidence="6">
    <location>
        <begin position="270"/>
        <end position="279"/>
    </location>
</feature>
<dbReference type="Pfam" id="PF20684">
    <property type="entry name" value="Fung_rhodopsin"/>
    <property type="match status" value="1"/>
</dbReference>
<feature type="domain" description="Rhodopsin" evidence="8">
    <location>
        <begin position="13"/>
        <end position="236"/>
    </location>
</feature>
<keyword evidence="2 7" id="KW-0812">Transmembrane</keyword>
<dbReference type="EMBL" id="BCMY01000031">
    <property type="protein sequence ID" value="GAQ47527.1"/>
    <property type="molecule type" value="Genomic_DNA"/>
</dbReference>
<gene>
    <name evidence="9" type="ORF">ABL_10188</name>
</gene>
<evidence type="ECO:0000259" key="8">
    <source>
        <dbReference type="Pfam" id="PF20684"/>
    </source>
</evidence>
<dbReference type="VEuPathDB" id="FungiDB:ASPNIDRAFT2_52848"/>
<dbReference type="VEuPathDB" id="FungiDB:M747DRAFT_291292"/>
<dbReference type="AlphaFoldDB" id="A0A117E504"/>
<evidence type="ECO:0000256" key="7">
    <source>
        <dbReference type="SAM" id="Phobius"/>
    </source>
</evidence>